<reference evidence="1 2" key="2">
    <citation type="submission" date="2015-01" db="EMBL/GenBank/DDBJ databases">
        <authorList>
            <consortium name="NBRP consortium"/>
            <person name="Sawabe T."/>
            <person name="Meirelles P."/>
            <person name="Feng G."/>
            <person name="Sayaka M."/>
            <person name="Hattori M."/>
            <person name="Ohkuma M."/>
        </authorList>
    </citation>
    <scope>NUCLEOTIDE SEQUENCE [LARGE SCALE GENOMIC DNA]</scope>
    <source>
        <strain evidence="2">JCM 19241</strain>
    </source>
</reference>
<dbReference type="Pfam" id="PF00480">
    <property type="entry name" value="ROK"/>
    <property type="match status" value="1"/>
</dbReference>
<dbReference type="InterPro" id="IPR043129">
    <property type="entry name" value="ATPase_NBD"/>
</dbReference>
<dbReference type="Proteomes" id="UP000031666">
    <property type="component" value="Unassembled WGS sequence"/>
</dbReference>
<dbReference type="EMBL" id="BBSC01000004">
    <property type="protein sequence ID" value="GAM75402.1"/>
    <property type="molecule type" value="Genomic_DNA"/>
</dbReference>
<evidence type="ECO:0000313" key="1">
    <source>
        <dbReference type="EMBL" id="GAM75402.1"/>
    </source>
</evidence>
<organism evidence="1 2">
    <name type="scientific">Vibrio ishigakensis</name>
    <dbReference type="NCBI Taxonomy" id="1481914"/>
    <lineage>
        <taxon>Bacteria</taxon>
        <taxon>Pseudomonadati</taxon>
        <taxon>Pseudomonadota</taxon>
        <taxon>Gammaproteobacteria</taxon>
        <taxon>Vibrionales</taxon>
        <taxon>Vibrionaceae</taxon>
        <taxon>Vibrio</taxon>
    </lineage>
</organism>
<comment type="caution">
    <text evidence="1">The sequence shown here is derived from an EMBL/GenBank/DDBJ whole genome shotgun (WGS) entry which is preliminary data.</text>
</comment>
<dbReference type="Gene3D" id="3.30.420.40">
    <property type="match status" value="1"/>
</dbReference>
<dbReference type="InterPro" id="IPR000600">
    <property type="entry name" value="ROK"/>
</dbReference>
<dbReference type="SUPFAM" id="SSF53067">
    <property type="entry name" value="Actin-like ATPase domain"/>
    <property type="match status" value="1"/>
</dbReference>
<keyword evidence="1" id="KW-0418">Kinase</keyword>
<dbReference type="EC" id="2.7.1.60" evidence="1"/>
<protein>
    <submittedName>
        <fullName evidence="1">N-acetylmannosamine kinase</fullName>
        <ecNumber evidence="1">2.7.1.60</ecNumber>
    </submittedName>
</protein>
<name>A0A0B8QEJ2_9VIBR</name>
<evidence type="ECO:0000313" key="2">
    <source>
        <dbReference type="Proteomes" id="UP000031666"/>
    </source>
</evidence>
<gene>
    <name evidence="1" type="ORF">JCM19241_3314</name>
</gene>
<keyword evidence="1" id="KW-0808">Transferase</keyword>
<reference evidence="1 2" key="1">
    <citation type="submission" date="2015-01" db="EMBL/GenBank/DDBJ databases">
        <title>Vibrio sp. C94 JCM 19241 whole genome shotgun sequence.</title>
        <authorList>
            <person name="Sawabe T."/>
            <person name="Meirelles P."/>
            <person name="Feng G."/>
            <person name="Sayaka M."/>
            <person name="Hattori M."/>
            <person name="Ohkuma M."/>
        </authorList>
    </citation>
    <scope>NUCLEOTIDE SEQUENCE [LARGE SCALE GENOMIC DNA]</scope>
    <source>
        <strain evidence="2">JCM 19241</strain>
    </source>
</reference>
<proteinExistence type="predicted"/>
<sequence>MSEVIEQWYEHLAVGLFNIQYCLDPEVILLGGAISSRPDLVCRLNGYIDDLMRQQPACKIRPQIKVCSAGNDANLIGALYHFLSRHPAVSI</sequence>
<dbReference type="AlphaFoldDB" id="A0A0B8QEJ2"/>
<dbReference type="GO" id="GO:0009384">
    <property type="term" value="F:N-acylmannosamine kinase activity"/>
    <property type="evidence" value="ECO:0007669"/>
    <property type="project" value="UniProtKB-EC"/>
</dbReference>
<accession>A0A0B8QEJ2</accession>
<dbReference type="STRING" id="1481914.JCM19241_3314"/>